<sequence>MATIAFPRLVRVATHRTHARPRLGLRDTVDLFVYGRTAVDCEECGTSLRPSRAIWRGAHPYCSVEHEAADSF</sequence>
<accession>A0A5C8HYF5</accession>
<reference evidence="1 2" key="1">
    <citation type="submission" date="2019-08" db="EMBL/GenBank/DDBJ databases">
        <authorList>
            <person name="Dong K."/>
        </authorList>
    </citation>
    <scope>NUCLEOTIDE SEQUENCE [LARGE SCALE GENOMIC DNA]</scope>
    <source>
        <strain evidence="1 2">JCM14558</strain>
    </source>
</reference>
<dbReference type="AlphaFoldDB" id="A0A5C8HYF5"/>
<dbReference type="EMBL" id="VRSV01000002">
    <property type="protein sequence ID" value="TXK10302.1"/>
    <property type="molecule type" value="Genomic_DNA"/>
</dbReference>
<comment type="caution">
    <text evidence="1">The sequence shown here is derived from an EMBL/GenBank/DDBJ whole genome shotgun (WGS) entry which is preliminary data.</text>
</comment>
<protein>
    <submittedName>
        <fullName evidence="1">Uncharacterized protein</fullName>
    </submittedName>
</protein>
<gene>
    <name evidence="1" type="ORF">FVP77_15770</name>
</gene>
<evidence type="ECO:0000313" key="1">
    <source>
        <dbReference type="EMBL" id="TXK10302.1"/>
    </source>
</evidence>
<keyword evidence="2" id="KW-1185">Reference proteome</keyword>
<proteinExistence type="predicted"/>
<dbReference type="Proteomes" id="UP000321034">
    <property type="component" value="Unassembled WGS sequence"/>
</dbReference>
<evidence type="ECO:0000313" key="2">
    <source>
        <dbReference type="Proteomes" id="UP000321034"/>
    </source>
</evidence>
<dbReference type="RefSeq" id="WP_147895477.1">
    <property type="nucleotide sequence ID" value="NZ_BAAANR010000001.1"/>
</dbReference>
<dbReference type="OrthoDB" id="3197455at2"/>
<organism evidence="1 2">
    <name type="scientific">Microbacterium hatanonis</name>
    <dbReference type="NCBI Taxonomy" id="404366"/>
    <lineage>
        <taxon>Bacteria</taxon>
        <taxon>Bacillati</taxon>
        <taxon>Actinomycetota</taxon>
        <taxon>Actinomycetes</taxon>
        <taxon>Micrococcales</taxon>
        <taxon>Microbacteriaceae</taxon>
        <taxon>Microbacterium</taxon>
    </lineage>
</organism>
<name>A0A5C8HYF5_9MICO</name>